<dbReference type="InterPro" id="IPR056823">
    <property type="entry name" value="TEN-like_YD-shell"/>
</dbReference>
<dbReference type="InterPro" id="IPR000772">
    <property type="entry name" value="Ricin_B_lectin"/>
</dbReference>
<dbReference type="RefSeq" id="WP_328738215.1">
    <property type="nucleotide sequence ID" value="NZ_CP108036.1"/>
</dbReference>
<dbReference type="SMART" id="SM00458">
    <property type="entry name" value="RICIN"/>
    <property type="match status" value="1"/>
</dbReference>
<feature type="region of interest" description="Disordered" evidence="2">
    <location>
        <begin position="1"/>
        <end position="29"/>
    </location>
</feature>
<evidence type="ECO:0000256" key="1">
    <source>
        <dbReference type="ARBA" id="ARBA00022737"/>
    </source>
</evidence>
<keyword evidence="7" id="KW-1185">Reference proteome</keyword>
<keyword evidence="1" id="KW-0677">Repeat</keyword>
<dbReference type="PANTHER" id="PTHR32305">
    <property type="match status" value="1"/>
</dbReference>
<dbReference type="NCBIfam" id="TIGR01643">
    <property type="entry name" value="YD_repeat_2x"/>
    <property type="match status" value="1"/>
</dbReference>
<dbReference type="Pfam" id="PF07591">
    <property type="entry name" value="PT-HINT"/>
    <property type="match status" value="1"/>
</dbReference>
<organism evidence="5 7">
    <name type="scientific">Streptomyces erythrochromogenes</name>
    <dbReference type="NCBI Taxonomy" id="285574"/>
    <lineage>
        <taxon>Bacteria</taxon>
        <taxon>Bacillati</taxon>
        <taxon>Actinomycetota</taxon>
        <taxon>Actinomycetes</taxon>
        <taxon>Kitasatosporales</taxon>
        <taxon>Streptomycetaceae</taxon>
        <taxon>Streptomyces</taxon>
    </lineage>
</organism>
<evidence type="ECO:0000313" key="5">
    <source>
        <dbReference type="EMBL" id="WUN77037.1"/>
    </source>
</evidence>
<reference evidence="5" key="1">
    <citation type="submission" date="2022-10" db="EMBL/GenBank/DDBJ databases">
        <title>The complete genomes of actinobacterial strains from the NBC collection.</title>
        <authorList>
            <person name="Joergensen T.S."/>
            <person name="Alvarez Arevalo M."/>
            <person name="Sterndorff E.B."/>
            <person name="Faurdal D."/>
            <person name="Vuksanovic O."/>
            <person name="Mourched A.-S."/>
            <person name="Charusanti P."/>
            <person name="Shaw S."/>
            <person name="Blin K."/>
            <person name="Weber T."/>
        </authorList>
    </citation>
    <scope>NUCLEOTIDE SEQUENCE</scope>
    <source>
        <strain evidence="5">NBC_00303</strain>
    </source>
</reference>
<evidence type="ECO:0000313" key="7">
    <source>
        <dbReference type="Proteomes" id="UP001432312"/>
    </source>
</evidence>
<feature type="domain" description="Ricin B lectin" evidence="4">
    <location>
        <begin position="1695"/>
        <end position="1818"/>
    </location>
</feature>
<dbReference type="InterPro" id="IPR022385">
    <property type="entry name" value="Rhs_assc_core"/>
</dbReference>
<dbReference type="Gene3D" id="2.80.10.50">
    <property type="match status" value="1"/>
</dbReference>
<feature type="region of interest" description="Disordered" evidence="2">
    <location>
        <begin position="348"/>
        <end position="369"/>
    </location>
</feature>
<dbReference type="CDD" id="cd00081">
    <property type="entry name" value="Hint"/>
    <property type="match status" value="1"/>
</dbReference>
<dbReference type="InterPro" id="IPR003587">
    <property type="entry name" value="Hint_dom_N"/>
</dbReference>
<dbReference type="PROSITE" id="PS50818">
    <property type="entry name" value="INTEIN_C_TER"/>
    <property type="match status" value="1"/>
</dbReference>
<proteinExistence type="predicted"/>
<dbReference type="PANTHER" id="PTHR32305:SF17">
    <property type="entry name" value="TRNA NUCLEASE WAPA"/>
    <property type="match status" value="1"/>
</dbReference>
<name>A0ABZ1Q2X4_9ACTN</name>
<feature type="compositionally biased region" description="Basic and acidic residues" evidence="2">
    <location>
        <begin position="628"/>
        <end position="646"/>
    </location>
</feature>
<dbReference type="SUPFAM" id="SSF51294">
    <property type="entry name" value="Hedgehog/intein (Hint) domain"/>
    <property type="match status" value="1"/>
</dbReference>
<dbReference type="SMART" id="SM00306">
    <property type="entry name" value="HintN"/>
    <property type="match status" value="1"/>
</dbReference>
<dbReference type="EMBL" id="CP108036">
    <property type="protein sequence ID" value="WUN83996.1"/>
    <property type="molecule type" value="Genomic_DNA"/>
</dbReference>
<evidence type="ECO:0000256" key="2">
    <source>
        <dbReference type="SAM" id="MobiDB-lite"/>
    </source>
</evidence>
<dbReference type="Gene3D" id="2.170.16.10">
    <property type="entry name" value="Hedgehog/Intein (Hint) domain"/>
    <property type="match status" value="1"/>
</dbReference>
<feature type="region of interest" description="Disordered" evidence="2">
    <location>
        <begin position="151"/>
        <end position="171"/>
    </location>
</feature>
<evidence type="ECO:0000259" key="4">
    <source>
        <dbReference type="SMART" id="SM00458"/>
    </source>
</evidence>
<dbReference type="Gene3D" id="2.180.10.10">
    <property type="entry name" value="RHS repeat-associated core"/>
    <property type="match status" value="2"/>
</dbReference>
<dbReference type="Pfam" id="PF25023">
    <property type="entry name" value="TEN_YD-shell"/>
    <property type="match status" value="1"/>
</dbReference>
<dbReference type="InterPro" id="IPR050708">
    <property type="entry name" value="T6SS_VgrG/RHS"/>
</dbReference>
<evidence type="ECO:0000313" key="6">
    <source>
        <dbReference type="EMBL" id="WUN83996.1"/>
    </source>
</evidence>
<evidence type="ECO:0000259" key="3">
    <source>
        <dbReference type="SMART" id="SM00306"/>
    </source>
</evidence>
<dbReference type="InterPro" id="IPR036844">
    <property type="entry name" value="Hint_dom_sf"/>
</dbReference>
<feature type="compositionally biased region" description="Basic and acidic residues" evidence="2">
    <location>
        <begin position="1"/>
        <end position="10"/>
    </location>
</feature>
<dbReference type="PROSITE" id="PS50231">
    <property type="entry name" value="RICIN_B_LECTIN"/>
    <property type="match status" value="1"/>
</dbReference>
<dbReference type="NCBIfam" id="TIGR03696">
    <property type="entry name" value="Rhs_assc_core"/>
    <property type="match status" value="1"/>
</dbReference>
<dbReference type="SUPFAM" id="SSF50370">
    <property type="entry name" value="Ricin B-like lectins"/>
    <property type="match status" value="1"/>
</dbReference>
<protein>
    <submittedName>
        <fullName evidence="5">Polymorphic toxin-type HINT domain-containing protein</fullName>
    </submittedName>
</protein>
<dbReference type="InterPro" id="IPR035992">
    <property type="entry name" value="Ricin_B-like_lectins"/>
</dbReference>
<feature type="region of interest" description="Disordered" evidence="2">
    <location>
        <begin position="296"/>
        <end position="315"/>
    </location>
</feature>
<dbReference type="InterPro" id="IPR030934">
    <property type="entry name" value="Intein_C"/>
</dbReference>
<dbReference type="EMBL" id="CP108036">
    <property type="protein sequence ID" value="WUN77037.1"/>
    <property type="molecule type" value="Genomic_DNA"/>
</dbReference>
<dbReference type="InterPro" id="IPR006530">
    <property type="entry name" value="YD"/>
</dbReference>
<gene>
    <name evidence="5" type="ORF">OHA91_00060</name>
    <name evidence="6" type="ORF">OHA91_39195</name>
</gene>
<dbReference type="GeneID" id="95502212"/>
<feature type="region of interest" description="Disordered" evidence="2">
    <location>
        <begin position="1903"/>
        <end position="1933"/>
    </location>
</feature>
<feature type="region of interest" description="Disordered" evidence="2">
    <location>
        <begin position="623"/>
        <end position="646"/>
    </location>
</feature>
<sequence length="2461" mass="261866">MPKLQTDRPIKLNQAAAAQMNDWEPTPVARPPKYAAKAVEPPTPDSVPVPLSGSALVQVPNLPVKIGKAAGASADPSGTWTVTLDAREASEADDIDGALIVVTPPADSTTVTPVDVQLDYTKFKDLYGTGWASRLKFRQLPACFLQKPVQEGCSPADSREVPTINDPSTRTVKATVDPGSSFGEGLRTMAVTGGGGPVVLAASDSGSGMAGSYKATSLSPSGSWTAGNSGGGFSWTYPLTVPAPPAGPSPKIAFSYSSQAVDGKTSVANSQASWIGDGWDYEPGYVERRYRSCSDDVEANPTGANNSNATDKKKGDLCWAGPGDNVVMSLGGSTTELVHDTATGKWIPANDDGSRVELKTDTSETNGARGGEHWVVTTRDGTRYFFGRHDVDGPGGNRPVTNSVLTVPVFGNHPGEPCNAAAFADSSCSKQTAWRWNLDYVEDVHGNAMIIDWAREDGRYAKNEKFKTPVTYHRAGYPTQITYGLHNTNLSGAPAAKIEFTVDERCLEETKCALGNFESKNYGDKQYWWDTPSTLHCKAGSACYVGSPTFWTRKRLAAVTTKAQRTTGSTGLSLVDTWSLSHYFPKQRTDTSPPLWLDSIRRTGFSTKLDSGGAQLSESLPLVSFRPNGKDMPNRVKDGAQDPRPDFDRLRIENIATETGGDIHVTYSDPCSVSEPRPQPEANTSRCYPVRWSPDSSLENPPLAWFNKYVVTEVTERDRVALQPDVTTKYDYKDGGAWAKDTDEFSKPTMRTYSQWRGYATVITTRGITTTGAYDATQQSESRARYFRGMSGDAGRDKITIKDSNGADIAEDLPQYQGIAAETTTYTKAGEGGSPLSRTVTYPWSHQSGERARPNNTTLYAYRSGTARTDDIQWLSNGSTRTVRKTHTFDASYGLVQTVQSEVATPNGTGGEQLSDQTCASTDYVHNTTAHLIGLAAGVRTTAGDCSQKATGALISNTRNSYDALNAFGAAPSKGLVYQAETNDAAGPGWITTARTEYDTLGRPTKAIDALNNPVTTVYSPPTGPAFTVTSTNALGHTSTTKNDPGRGVPLEEADANGRKVTTAYDALGRTTDVWTPSQNPGSDKPAHTFAYEIKEHAPPTVTSATLQDDGTYKQSIEIYDGLLRPRQVQTDALGGGRLINDTLYNGNGTVRRTNNSYLADNKPEKKIFIPESDTAVPNSTQVAYDGVGRAVRTTTFHGGDAKDSSTVEYGGEWTRSRTGMSADGTTPLKGSRAVKTNTDALGRTTQVEHYTTTNVGGASNKTSYTYDLRNKLTKVTDTTGINTWSYTYDARGRMTASDDPDTGQTTFTYNNLDQQTSVTNSAGQAQFTTYDVLGRKTELRDNSASGPKVATWTYDSLANAKGKPVASIRWVGATPVTSEVTGYDSEYRPTGSKITIPEITGTSDSPGTKGLAGTYNYTTTYTPTGKVQSTTLPATPGGLAAEKLITRYNADGMPQTMSGLAWYTAETIYSPFGEVLRTASGSAPNRVWTTNSFNPNTGRLSGTENHRETAPNLLSATTYTYDAVGNPTSITDTRPGADAQLPPTPDRQCFTYDALGQLVKAWTGKTDQCTEPTDLDPTHATAGPDGDGYWQEYQFDAIGNRTQLLDKDPSNGSTREKTTYTYGIDTGGGNKKQPHALAQAAKTTTKPGLTVNSLTTYAYDTLGNTTTRRIDGDTQNLTWDPRSKLTSASSPGIGAVAVTGLAGKCLDVDSTATPNAAGALPVQLLTCNESKAQQWRLTGGTVQALGKCLTAEGGEAVLKPCDPSNDAQKFTHRADKTLHSTKAQACVTVPNDNPAEGNDLDIYTCVAGAAAQQWTFSNTGTQYLYDASGNRLVEETGSSRTLYLGEAEITVNKAGQAMDAVRYYNSPGAPTTVRRTNGKTTGHSLSAQLTDHHNTATTSVEQATGQTVTRRKSDPYGNPRGTQPGNWPGSRTFLGTGNDDNTTALTHIGAREYEPATGRFMSVDPVIDITDPLQMNGYTYSNGNPISNADPSGLKYFAGHDDPGFQSSPQNVVQAADRYVRGYGNTKGNGGGPKNKGKDCGIFSKCNLKKTVKNVNKFWNENKVMIVSITTEIVVGTACVATAAAVGVGTGGAGFALAAGCGALAGAAGAAVANAMDDKADHSTMGVLSDMAEGALWGAAGGAAGAVAAPVLKAAGGALKNAASKLRPGGGSCPIPNSFATGTHVLMADGTSKPIEDLEIGEQVLATDPDTGETVAKDVTATILGAGSKDLVEITVETDRIPDTAPSVITATDKHPFWVVDLAEWVDAAELQSGQWLRTSSGTHVQVASLKKSTTKQAIVHNLTVADLHTYYVLAGVTSVLVHNCGGSNVGGTHGSLRPANQPGFSGPQEINHMPQHASTPLSYSRGPAIRMDRVDHRQVWSTGSGARPEPKAWRMMQTDLVNSGRIDQAMQNDINDVITRFPGKYNNAIGDMIGALAGNADYQAARGIPQTVHVQLTLW</sequence>
<feature type="domain" description="Hint" evidence="3">
    <location>
        <begin position="2177"/>
        <end position="2282"/>
    </location>
</feature>
<dbReference type="Pfam" id="PF00652">
    <property type="entry name" value="Ricin_B_lectin"/>
    <property type="match status" value="1"/>
</dbReference>
<accession>A0ABZ1Q2X4</accession>
<dbReference type="Proteomes" id="UP001432312">
    <property type="component" value="Chromosome"/>
</dbReference>
<feature type="compositionally biased region" description="Basic and acidic residues" evidence="2">
    <location>
        <begin position="352"/>
        <end position="362"/>
    </location>
</feature>